<keyword evidence="2" id="KW-1185">Reference proteome</keyword>
<dbReference type="Proteomes" id="UP000184300">
    <property type="component" value="Unassembled WGS sequence"/>
</dbReference>
<sequence>MGTSMLSSPGRNTQAVRLAARHSAAAAVGAVVWITGRPTVQTHLRRILTPALYPHPLECHPCRRPRAGPPPFLVQGTFLEDRLRLPVEDPTLTTRLTAEHLSKVTHSRGTANMTITADKTRDMEIVMARTEDSLATAVATTTEEAEVTEETEEDIVDRPAVDAITILLGAPVVVVMVAIEDLFHQRSLSKDRYQNRVWVRNGVRRFIPY</sequence>
<protein>
    <submittedName>
        <fullName evidence="1">Uncharacterized protein</fullName>
    </submittedName>
</protein>
<organism evidence="1 2">
    <name type="scientific">Aspergillus glaucus CBS 516.65</name>
    <dbReference type="NCBI Taxonomy" id="1160497"/>
    <lineage>
        <taxon>Eukaryota</taxon>
        <taxon>Fungi</taxon>
        <taxon>Dikarya</taxon>
        <taxon>Ascomycota</taxon>
        <taxon>Pezizomycotina</taxon>
        <taxon>Eurotiomycetes</taxon>
        <taxon>Eurotiomycetidae</taxon>
        <taxon>Eurotiales</taxon>
        <taxon>Aspergillaceae</taxon>
        <taxon>Aspergillus</taxon>
        <taxon>Aspergillus subgen. Aspergillus</taxon>
    </lineage>
</organism>
<reference evidence="2" key="1">
    <citation type="journal article" date="2017" name="Genome Biol.">
        <title>Comparative genomics reveals high biological diversity and specific adaptations in the industrially and medically important fungal genus Aspergillus.</title>
        <authorList>
            <person name="de Vries R.P."/>
            <person name="Riley R."/>
            <person name="Wiebenga A."/>
            <person name="Aguilar-Osorio G."/>
            <person name="Amillis S."/>
            <person name="Uchima C.A."/>
            <person name="Anderluh G."/>
            <person name="Asadollahi M."/>
            <person name="Askin M."/>
            <person name="Barry K."/>
            <person name="Battaglia E."/>
            <person name="Bayram O."/>
            <person name="Benocci T."/>
            <person name="Braus-Stromeyer S.A."/>
            <person name="Caldana C."/>
            <person name="Canovas D."/>
            <person name="Cerqueira G.C."/>
            <person name="Chen F."/>
            <person name="Chen W."/>
            <person name="Choi C."/>
            <person name="Clum A."/>
            <person name="Dos Santos R.A."/>
            <person name="Damasio A.R."/>
            <person name="Diallinas G."/>
            <person name="Emri T."/>
            <person name="Fekete E."/>
            <person name="Flipphi M."/>
            <person name="Freyberg S."/>
            <person name="Gallo A."/>
            <person name="Gournas C."/>
            <person name="Habgood R."/>
            <person name="Hainaut M."/>
            <person name="Harispe M.L."/>
            <person name="Henrissat B."/>
            <person name="Hilden K.S."/>
            <person name="Hope R."/>
            <person name="Hossain A."/>
            <person name="Karabika E."/>
            <person name="Karaffa L."/>
            <person name="Karanyi Z."/>
            <person name="Krasevec N."/>
            <person name="Kuo A."/>
            <person name="Kusch H."/>
            <person name="LaButti K."/>
            <person name="Lagendijk E.L."/>
            <person name="Lapidus A."/>
            <person name="Levasseur A."/>
            <person name="Lindquist E."/>
            <person name="Lipzen A."/>
            <person name="Logrieco A.F."/>
            <person name="MacCabe A."/>
            <person name="Maekelae M.R."/>
            <person name="Malavazi I."/>
            <person name="Melin P."/>
            <person name="Meyer V."/>
            <person name="Mielnichuk N."/>
            <person name="Miskei M."/>
            <person name="Molnar A.P."/>
            <person name="Mule G."/>
            <person name="Ngan C.Y."/>
            <person name="Orejas M."/>
            <person name="Orosz E."/>
            <person name="Ouedraogo J.P."/>
            <person name="Overkamp K.M."/>
            <person name="Park H.-S."/>
            <person name="Perrone G."/>
            <person name="Piumi F."/>
            <person name="Punt P.J."/>
            <person name="Ram A.F."/>
            <person name="Ramon A."/>
            <person name="Rauscher S."/>
            <person name="Record E."/>
            <person name="Riano-Pachon D.M."/>
            <person name="Robert V."/>
            <person name="Roehrig J."/>
            <person name="Ruller R."/>
            <person name="Salamov A."/>
            <person name="Salih N.S."/>
            <person name="Samson R.A."/>
            <person name="Sandor E."/>
            <person name="Sanguinetti M."/>
            <person name="Schuetze T."/>
            <person name="Sepcic K."/>
            <person name="Shelest E."/>
            <person name="Sherlock G."/>
            <person name="Sophianopoulou V."/>
            <person name="Squina F.M."/>
            <person name="Sun H."/>
            <person name="Susca A."/>
            <person name="Todd R.B."/>
            <person name="Tsang A."/>
            <person name="Unkles S.E."/>
            <person name="van de Wiele N."/>
            <person name="van Rossen-Uffink D."/>
            <person name="Oliveira J.V."/>
            <person name="Vesth T.C."/>
            <person name="Visser J."/>
            <person name="Yu J.-H."/>
            <person name="Zhou M."/>
            <person name="Andersen M.R."/>
            <person name="Archer D.B."/>
            <person name="Baker S.E."/>
            <person name="Benoit I."/>
            <person name="Brakhage A.A."/>
            <person name="Braus G.H."/>
            <person name="Fischer R."/>
            <person name="Frisvad J.C."/>
            <person name="Goldman G.H."/>
            <person name="Houbraken J."/>
            <person name="Oakley B."/>
            <person name="Pocsi I."/>
            <person name="Scazzocchio C."/>
            <person name="Seiboth B."/>
            <person name="vanKuyk P.A."/>
            <person name="Wortman J."/>
            <person name="Dyer P.S."/>
            <person name="Grigoriev I.V."/>
        </authorList>
    </citation>
    <scope>NUCLEOTIDE SEQUENCE [LARGE SCALE GENOMIC DNA]</scope>
    <source>
        <strain evidence="2">CBS 516.65</strain>
    </source>
</reference>
<proteinExistence type="predicted"/>
<accession>A0A1L9VAE3</accession>
<dbReference type="AlphaFoldDB" id="A0A1L9VAE3"/>
<name>A0A1L9VAE3_ASPGL</name>
<evidence type="ECO:0000313" key="1">
    <source>
        <dbReference type="EMBL" id="OJJ80859.1"/>
    </source>
</evidence>
<dbReference type="EMBL" id="KV878908">
    <property type="protein sequence ID" value="OJJ80859.1"/>
    <property type="molecule type" value="Genomic_DNA"/>
</dbReference>
<gene>
    <name evidence="1" type="ORF">ASPGLDRAFT_793382</name>
</gene>
<dbReference type="GeneID" id="34466275"/>
<evidence type="ECO:0000313" key="2">
    <source>
        <dbReference type="Proteomes" id="UP000184300"/>
    </source>
</evidence>
<dbReference type="RefSeq" id="XP_022397557.1">
    <property type="nucleotide sequence ID" value="XM_022550015.1"/>
</dbReference>
<dbReference type="VEuPathDB" id="FungiDB:ASPGLDRAFT_793382"/>